<gene>
    <name evidence="1" type="ORF">CITCOLO1_LOCUS981</name>
</gene>
<evidence type="ECO:0000313" key="1">
    <source>
        <dbReference type="EMBL" id="CAK9309407.1"/>
    </source>
</evidence>
<proteinExistence type="predicted"/>
<evidence type="ECO:0000313" key="2">
    <source>
        <dbReference type="Proteomes" id="UP001642487"/>
    </source>
</evidence>
<organism evidence="1 2">
    <name type="scientific">Citrullus colocynthis</name>
    <name type="common">colocynth</name>
    <dbReference type="NCBI Taxonomy" id="252529"/>
    <lineage>
        <taxon>Eukaryota</taxon>
        <taxon>Viridiplantae</taxon>
        <taxon>Streptophyta</taxon>
        <taxon>Embryophyta</taxon>
        <taxon>Tracheophyta</taxon>
        <taxon>Spermatophyta</taxon>
        <taxon>Magnoliopsida</taxon>
        <taxon>eudicotyledons</taxon>
        <taxon>Gunneridae</taxon>
        <taxon>Pentapetalae</taxon>
        <taxon>rosids</taxon>
        <taxon>fabids</taxon>
        <taxon>Cucurbitales</taxon>
        <taxon>Cucurbitaceae</taxon>
        <taxon>Benincaseae</taxon>
        <taxon>Citrullus</taxon>
    </lineage>
</organism>
<dbReference type="EMBL" id="OZ021735">
    <property type="protein sequence ID" value="CAK9309407.1"/>
    <property type="molecule type" value="Genomic_DNA"/>
</dbReference>
<keyword evidence="2" id="KW-1185">Reference proteome</keyword>
<reference evidence="1 2" key="1">
    <citation type="submission" date="2024-03" db="EMBL/GenBank/DDBJ databases">
        <authorList>
            <person name="Gkanogiannis A."/>
            <person name="Becerra Lopez-Lavalle L."/>
        </authorList>
    </citation>
    <scope>NUCLEOTIDE SEQUENCE [LARGE SCALE GENOMIC DNA]</scope>
</reference>
<accession>A0ABP0XML8</accession>
<name>A0ABP0XML8_9ROSI</name>
<dbReference type="Proteomes" id="UP001642487">
    <property type="component" value="Chromosome 1"/>
</dbReference>
<sequence>MSLRGACWLVMLPKCIRTPLASLGRAFTYPAKPSGRGVGVHDSLPTANPKHHISAISDRFNFADRMGAANLPTAGFSFFDQISVAATTGESVSPFSGNFLLPLNVVTAAGMSNHITDTPYEQ</sequence>
<protein>
    <submittedName>
        <fullName evidence="1">Uncharacterized protein</fullName>
    </submittedName>
</protein>